<feature type="chain" id="PRO_5039047237" description="Lipoprotein" evidence="1">
    <location>
        <begin position="22"/>
        <end position="122"/>
    </location>
</feature>
<evidence type="ECO:0008006" key="4">
    <source>
        <dbReference type="Google" id="ProtNLM"/>
    </source>
</evidence>
<dbReference type="AlphaFoldDB" id="A0A433RUY1"/>
<protein>
    <recommendedName>
        <fullName evidence="4">Lipoprotein</fullName>
    </recommendedName>
</protein>
<sequence>MKKMVVSVVVCILLTACSAQTTSTSLDGLYFTGRYNSLNSLEFKGNTLIVKKGEDNIKPSMEPEDVRVVKNEQQTYKGIQVEIKDDRYYITGDDEFSMTLKKTGKRIVEDASGEEYVASYEF</sequence>
<organism evidence="2 3">
    <name type="scientific">Candidatus Kurthia intestinigallinarum</name>
    <dbReference type="NCBI Taxonomy" id="1562256"/>
    <lineage>
        <taxon>Bacteria</taxon>
        <taxon>Bacillati</taxon>
        <taxon>Bacillota</taxon>
        <taxon>Bacilli</taxon>
        <taxon>Bacillales</taxon>
        <taxon>Caryophanaceae</taxon>
        <taxon>Kurthia</taxon>
    </lineage>
</organism>
<evidence type="ECO:0000313" key="2">
    <source>
        <dbReference type="EMBL" id="RUS57080.1"/>
    </source>
</evidence>
<proteinExistence type="predicted"/>
<name>A0A433RUY1_9BACL</name>
<reference evidence="2 3" key="1">
    <citation type="submission" date="2014-11" db="EMBL/GenBank/DDBJ databases">
        <title>Genome sequence and analysis of novel Kurthia sp.</title>
        <authorList>
            <person name="Lawson J.N."/>
            <person name="Gonzalez J.E."/>
            <person name="Rinauldi L."/>
            <person name="Xuan Z."/>
            <person name="Firman A."/>
            <person name="Shaddox L."/>
            <person name="Trudeau A."/>
            <person name="Shah S."/>
            <person name="Reiman D."/>
        </authorList>
    </citation>
    <scope>NUCLEOTIDE SEQUENCE [LARGE SCALE GENOMIC DNA]</scope>
    <source>
        <strain evidence="2 3">3B1D</strain>
    </source>
</reference>
<dbReference type="OrthoDB" id="2450613at2"/>
<evidence type="ECO:0000313" key="3">
    <source>
        <dbReference type="Proteomes" id="UP000288623"/>
    </source>
</evidence>
<dbReference type="PROSITE" id="PS51257">
    <property type="entry name" value="PROKAR_LIPOPROTEIN"/>
    <property type="match status" value="1"/>
</dbReference>
<keyword evidence="3" id="KW-1185">Reference proteome</keyword>
<evidence type="ECO:0000256" key="1">
    <source>
        <dbReference type="SAM" id="SignalP"/>
    </source>
</evidence>
<dbReference type="EMBL" id="JTFC01000029">
    <property type="protein sequence ID" value="RUS57080.1"/>
    <property type="molecule type" value="Genomic_DNA"/>
</dbReference>
<comment type="caution">
    <text evidence="2">The sequence shown here is derived from an EMBL/GenBank/DDBJ whole genome shotgun (WGS) entry which is preliminary data.</text>
</comment>
<dbReference type="RefSeq" id="WP_126990502.1">
    <property type="nucleotide sequence ID" value="NZ_JTFC01000029.1"/>
</dbReference>
<accession>A0A433RUY1</accession>
<gene>
    <name evidence="2" type="ORF">QI30_08445</name>
</gene>
<feature type="signal peptide" evidence="1">
    <location>
        <begin position="1"/>
        <end position="21"/>
    </location>
</feature>
<dbReference type="Proteomes" id="UP000288623">
    <property type="component" value="Unassembled WGS sequence"/>
</dbReference>
<keyword evidence="1" id="KW-0732">Signal</keyword>